<proteinExistence type="predicted"/>
<evidence type="ECO:0000313" key="3">
    <source>
        <dbReference type="Proteomes" id="UP000266183"/>
    </source>
</evidence>
<dbReference type="OrthoDB" id="5431540at2"/>
<keyword evidence="1" id="KW-1133">Transmembrane helix</keyword>
<evidence type="ECO:0000313" key="2">
    <source>
        <dbReference type="EMBL" id="AYB33339.1"/>
    </source>
</evidence>
<evidence type="ECO:0000256" key="1">
    <source>
        <dbReference type="SAM" id="Phobius"/>
    </source>
</evidence>
<feature type="transmembrane region" description="Helical" evidence="1">
    <location>
        <begin position="45"/>
        <end position="65"/>
    </location>
</feature>
<keyword evidence="1" id="KW-0812">Transmembrane</keyword>
<dbReference type="KEGG" id="chk:D4L85_23340"/>
<gene>
    <name evidence="2" type="ORF">D4L85_23340</name>
</gene>
<accession>A0A385SQ93</accession>
<evidence type="ECO:0008006" key="4">
    <source>
        <dbReference type="Google" id="ProtNLM"/>
    </source>
</evidence>
<keyword evidence="1" id="KW-0472">Membrane</keyword>
<name>A0A385SQ93_9BACT</name>
<protein>
    <recommendedName>
        <fullName evidence="4">DUF922 domain-containing protein</fullName>
    </recommendedName>
</protein>
<dbReference type="EMBL" id="CP032382">
    <property type="protein sequence ID" value="AYB33339.1"/>
    <property type="molecule type" value="Genomic_DNA"/>
</dbReference>
<dbReference type="AlphaFoldDB" id="A0A385SQ93"/>
<dbReference type="RefSeq" id="WP_119756576.1">
    <property type="nucleotide sequence ID" value="NZ_CP032382.1"/>
</dbReference>
<keyword evidence="3" id="KW-1185">Reference proteome</keyword>
<reference evidence="3" key="1">
    <citation type="submission" date="2018-09" db="EMBL/GenBank/DDBJ databases">
        <title>Chryseolinea sp. KIS68-18 isolated from soil.</title>
        <authorList>
            <person name="Weon H.-Y."/>
            <person name="Kwon S.-W."/>
            <person name="Lee S.A."/>
        </authorList>
    </citation>
    <scope>NUCLEOTIDE SEQUENCE [LARGE SCALE GENOMIC DNA]</scope>
    <source>
        <strain evidence="3">KIS68-18</strain>
    </source>
</reference>
<dbReference type="Proteomes" id="UP000266183">
    <property type="component" value="Chromosome"/>
</dbReference>
<organism evidence="2 3">
    <name type="scientific">Chryseolinea soli</name>
    <dbReference type="NCBI Taxonomy" id="2321403"/>
    <lineage>
        <taxon>Bacteria</taxon>
        <taxon>Pseudomonadati</taxon>
        <taxon>Bacteroidota</taxon>
        <taxon>Cytophagia</taxon>
        <taxon>Cytophagales</taxon>
        <taxon>Fulvivirgaceae</taxon>
        <taxon>Chryseolinea</taxon>
    </lineage>
</organism>
<feature type="transmembrane region" description="Helical" evidence="1">
    <location>
        <begin position="6"/>
        <end position="25"/>
    </location>
</feature>
<sequence>MSPDYLYLIVGLIFVTVIGFDIYNWSRGHSFVAPEVRIKRLWSKLNYSVLILGVTALVTAILLNVNVLSYRRPMAYALVKTITLKDFRGFKMPNETLDGGNEFAFITTSIEWDREGDQVVVNALFHPSRSYVYNNRTGDGFLLQHELYHFHVTEYFARLCRQELSGRSTPPASAEIAAIIKKNRLQERRVQYRYDDEAYHGVILQKQKQWEQKVDSLLSSVKAFENPKVGYN</sequence>